<evidence type="ECO:0000313" key="1">
    <source>
        <dbReference type="EMBL" id="CBA73301.1"/>
    </source>
</evidence>
<sequence>MLKKTKCLFLKNSKAIKIDYKLIKNYFKISCKLFFMENEFYIYVKNIFKICFLLFYKIYLDFVGDNQYVV</sequence>
<organism evidence="1">
    <name type="scientific">Arsenophonus nasoniae</name>
    <name type="common">son-killer infecting Nasonia vitripennis</name>
    <dbReference type="NCBI Taxonomy" id="638"/>
    <lineage>
        <taxon>Bacteria</taxon>
        <taxon>Pseudomonadati</taxon>
        <taxon>Pseudomonadota</taxon>
        <taxon>Gammaproteobacteria</taxon>
        <taxon>Enterobacterales</taxon>
        <taxon>Morganellaceae</taxon>
        <taxon>Arsenophonus</taxon>
    </lineage>
</organism>
<dbReference type="AlphaFoldDB" id="D2TZS5"/>
<name>D2TZS5_9GAMM</name>
<accession>D2TZS5</accession>
<protein>
    <submittedName>
        <fullName evidence="1">Uncharacterized protein</fullName>
    </submittedName>
</protein>
<proteinExistence type="predicted"/>
<dbReference type="EMBL" id="FN545195">
    <property type="protein sequence ID" value="CBA73301.1"/>
    <property type="molecule type" value="Genomic_DNA"/>
</dbReference>
<reference evidence="1" key="1">
    <citation type="journal article" date="2010" name="Insect Mol. Biol.">
        <title>The draft genome sequence of Arsenophonus nasoniae, son-killer bacterium of Nasonia vitripennis, reveals genes associated with virulence and symbiosis.</title>
        <authorList>
            <person name="Wilkes T."/>
            <person name="Darby A.C."/>
            <person name="Choi J."/>
            <person name="Colborne J.K."/>
            <person name="Werren J.H."/>
            <person name="Hurst G.D.D."/>
        </authorList>
    </citation>
    <scope>NUCLEOTIDE SEQUENCE</scope>
</reference>
<gene>
    <name evidence="1" type="ORF">ARN_17050</name>
</gene>